<dbReference type="InterPro" id="IPR051083">
    <property type="entry name" value="GrpII_Intron_Splice-Mob/Def"/>
</dbReference>
<dbReference type="PANTHER" id="PTHR34047">
    <property type="entry name" value="NUCLEAR INTRON MATURASE 1, MITOCHONDRIAL-RELATED"/>
    <property type="match status" value="1"/>
</dbReference>
<keyword evidence="3" id="KW-0695">RNA-directed DNA polymerase</keyword>
<dbReference type="Pfam" id="PF00078">
    <property type="entry name" value="RVT_1"/>
    <property type="match status" value="1"/>
</dbReference>
<organism evidence="3 4">
    <name type="scientific">Thiohalospira halophila DSM 15071</name>
    <dbReference type="NCBI Taxonomy" id="1123397"/>
    <lineage>
        <taxon>Bacteria</taxon>
        <taxon>Pseudomonadati</taxon>
        <taxon>Pseudomonadota</taxon>
        <taxon>Gammaproteobacteria</taxon>
        <taxon>Thiohalospirales</taxon>
        <taxon>Thiohalospiraceae</taxon>
        <taxon>Thiohalospira</taxon>
    </lineage>
</organism>
<dbReference type="CDD" id="cd01646">
    <property type="entry name" value="RT_Bac_retron_I"/>
    <property type="match status" value="1"/>
</dbReference>
<proteinExistence type="inferred from homology"/>
<evidence type="ECO:0000256" key="1">
    <source>
        <dbReference type="ARBA" id="ARBA00034120"/>
    </source>
</evidence>
<protein>
    <submittedName>
        <fullName evidence="3">Reverse transcriptase (RNA-dependent DNA polymerase)</fullName>
    </submittedName>
</protein>
<keyword evidence="4" id="KW-1185">Reference proteome</keyword>
<keyword evidence="3" id="KW-0808">Transferase</keyword>
<dbReference type="InterPro" id="IPR043128">
    <property type="entry name" value="Rev_trsase/Diguanyl_cyclase"/>
</dbReference>
<gene>
    <name evidence="3" type="ORF">SAMN05660831_02103</name>
</gene>
<dbReference type="SUPFAM" id="SSF56672">
    <property type="entry name" value="DNA/RNA polymerases"/>
    <property type="match status" value="1"/>
</dbReference>
<dbReference type="OrthoDB" id="9793236at2"/>
<sequence length="346" mass="40062">MGRKAKNLIEEIAHWDNLVAAHRLCRRGKSGSQEVARFDADLWTHLGALQNEMLWSMYRVGDYRHFRVYDPKRRDIAAAPYRDRVAMQAVCRVCEPIWTRALIADTYACVRGRGAYQAVFRLQQWMRRYRRRGESAWALHIDVSKFFDSVPHSVAKRVIRKRIACRRTLAVLDEVIDSAEPGGPAVGLGTGNLPSQWIGNLVLNEVDQKAKREMGVRHYMRYMDDILVLSSDRAQLRAWRDQIEQELAALGLRAGKVNISRAEGVTYVGYRVWPHAFRVKGQTLRRIRRQMRGLRNSREEGRVSPAAARDTLQSWRAHLIQGQCRGFWLRRVGEWRRASARDTPSE</sequence>
<accession>A0A1I1UC72</accession>
<dbReference type="InterPro" id="IPR043502">
    <property type="entry name" value="DNA/RNA_pol_sf"/>
</dbReference>
<evidence type="ECO:0000259" key="2">
    <source>
        <dbReference type="PROSITE" id="PS50878"/>
    </source>
</evidence>
<feature type="domain" description="Reverse transcriptase" evidence="2">
    <location>
        <begin position="52"/>
        <end position="272"/>
    </location>
</feature>
<dbReference type="EMBL" id="FOMJ01000007">
    <property type="protein sequence ID" value="SFD68337.1"/>
    <property type="molecule type" value="Genomic_DNA"/>
</dbReference>
<dbReference type="RefSeq" id="WP_093428737.1">
    <property type="nucleotide sequence ID" value="NZ_FOMJ01000007.1"/>
</dbReference>
<dbReference type="Proteomes" id="UP000198611">
    <property type="component" value="Unassembled WGS sequence"/>
</dbReference>
<dbReference type="Gene3D" id="3.30.70.270">
    <property type="match status" value="1"/>
</dbReference>
<evidence type="ECO:0000313" key="4">
    <source>
        <dbReference type="Proteomes" id="UP000198611"/>
    </source>
</evidence>
<name>A0A1I1UC72_9GAMM</name>
<dbReference type="STRING" id="1123397.SAMN05660831_02103"/>
<comment type="similarity">
    <text evidence="1">Belongs to the bacterial reverse transcriptase family.</text>
</comment>
<dbReference type="PROSITE" id="PS50878">
    <property type="entry name" value="RT_POL"/>
    <property type="match status" value="1"/>
</dbReference>
<evidence type="ECO:0000313" key="3">
    <source>
        <dbReference type="EMBL" id="SFD68337.1"/>
    </source>
</evidence>
<dbReference type="AlphaFoldDB" id="A0A1I1UC72"/>
<keyword evidence="3" id="KW-0548">Nucleotidyltransferase</keyword>
<reference evidence="3 4" key="1">
    <citation type="submission" date="2016-10" db="EMBL/GenBank/DDBJ databases">
        <authorList>
            <person name="de Groot N.N."/>
        </authorList>
    </citation>
    <scope>NUCLEOTIDE SEQUENCE [LARGE SCALE GENOMIC DNA]</scope>
    <source>
        <strain evidence="3 4">HL3</strain>
    </source>
</reference>
<dbReference type="GO" id="GO:0003964">
    <property type="term" value="F:RNA-directed DNA polymerase activity"/>
    <property type="evidence" value="ECO:0007669"/>
    <property type="project" value="UniProtKB-KW"/>
</dbReference>
<dbReference type="PANTHER" id="PTHR34047:SF8">
    <property type="entry name" value="PROTEIN YKFC"/>
    <property type="match status" value="1"/>
</dbReference>
<dbReference type="InterPro" id="IPR000477">
    <property type="entry name" value="RT_dom"/>
</dbReference>